<protein>
    <submittedName>
        <fullName evidence="1">Uncharacterized protein</fullName>
    </submittedName>
</protein>
<evidence type="ECO:0000313" key="1">
    <source>
        <dbReference type="EMBL" id="RHZ84835.1"/>
    </source>
</evidence>
<dbReference type="Proteomes" id="UP000266861">
    <property type="component" value="Unassembled WGS sequence"/>
</dbReference>
<gene>
    <name evidence="1" type="ORF">Glove_74g173</name>
</gene>
<proteinExistence type="predicted"/>
<accession>A0A397J909</accession>
<dbReference type="EMBL" id="PQFF01000070">
    <property type="protein sequence ID" value="RHZ84835.1"/>
    <property type="molecule type" value="Genomic_DNA"/>
</dbReference>
<comment type="caution">
    <text evidence="1">The sequence shown here is derived from an EMBL/GenBank/DDBJ whole genome shotgun (WGS) entry which is preliminary data.</text>
</comment>
<keyword evidence="2" id="KW-1185">Reference proteome</keyword>
<organism evidence="1 2">
    <name type="scientific">Diversispora epigaea</name>
    <dbReference type="NCBI Taxonomy" id="1348612"/>
    <lineage>
        <taxon>Eukaryota</taxon>
        <taxon>Fungi</taxon>
        <taxon>Fungi incertae sedis</taxon>
        <taxon>Mucoromycota</taxon>
        <taxon>Glomeromycotina</taxon>
        <taxon>Glomeromycetes</taxon>
        <taxon>Diversisporales</taxon>
        <taxon>Diversisporaceae</taxon>
        <taxon>Diversispora</taxon>
    </lineage>
</organism>
<sequence>MTINKVDSVGIKVSSNKEVVFIEVLGGPEVTCAVTKHAEEDTKKLIKEAMFGLVFLLKDYLNKNAENVMNTHTYMVQVIGDQMMLNELYLNKKHIYIVLQIKSATLPFSFDKIDKFLDIFELLYTLISRLEN</sequence>
<reference evidence="1 2" key="1">
    <citation type="submission" date="2018-08" db="EMBL/GenBank/DDBJ databases">
        <title>Genome and evolution of the arbuscular mycorrhizal fungus Diversispora epigaea (formerly Glomus versiforme) and its bacterial endosymbionts.</title>
        <authorList>
            <person name="Sun X."/>
            <person name="Fei Z."/>
            <person name="Harrison M."/>
        </authorList>
    </citation>
    <scope>NUCLEOTIDE SEQUENCE [LARGE SCALE GENOMIC DNA]</scope>
    <source>
        <strain evidence="1 2">IT104</strain>
    </source>
</reference>
<evidence type="ECO:0000313" key="2">
    <source>
        <dbReference type="Proteomes" id="UP000266861"/>
    </source>
</evidence>
<dbReference type="AlphaFoldDB" id="A0A397J909"/>
<name>A0A397J909_9GLOM</name>
<dbReference type="OrthoDB" id="2407081at2759"/>